<reference evidence="2" key="2">
    <citation type="journal article" date="2023" name="Plants (Basel)">
        <title>Annotation of the Turnera subulata (Passifloraceae) Draft Genome Reveals the S-Locus Evolved after the Divergence of Turneroideae from Passifloroideae in a Stepwise Manner.</title>
        <authorList>
            <person name="Henning P.M."/>
            <person name="Roalson E.H."/>
            <person name="Mir W."/>
            <person name="McCubbin A.G."/>
            <person name="Shore J.S."/>
        </authorList>
    </citation>
    <scope>NUCLEOTIDE SEQUENCE</scope>
    <source>
        <strain evidence="2">F60SS</strain>
    </source>
</reference>
<sequence>MFTQALMCALGLAICCKCHQCQTCHSQSYLLCPQFQICHSQLCLHSLASLPFLLLSLSSLCLRYQAFPPQSPQFLLPFPPFHSSPHHLGTRLEFSST</sequence>
<feature type="chain" id="PRO_5040425415" description="Secreted protein" evidence="1">
    <location>
        <begin position="24"/>
        <end position="97"/>
    </location>
</feature>
<dbReference type="EMBL" id="JAKUCV010000012">
    <property type="protein sequence ID" value="KAJ4851588.1"/>
    <property type="molecule type" value="Genomic_DNA"/>
</dbReference>
<organism evidence="2 3">
    <name type="scientific">Turnera subulata</name>
    <dbReference type="NCBI Taxonomy" id="218843"/>
    <lineage>
        <taxon>Eukaryota</taxon>
        <taxon>Viridiplantae</taxon>
        <taxon>Streptophyta</taxon>
        <taxon>Embryophyta</taxon>
        <taxon>Tracheophyta</taxon>
        <taxon>Spermatophyta</taxon>
        <taxon>Magnoliopsida</taxon>
        <taxon>eudicotyledons</taxon>
        <taxon>Gunneridae</taxon>
        <taxon>Pentapetalae</taxon>
        <taxon>rosids</taxon>
        <taxon>fabids</taxon>
        <taxon>Malpighiales</taxon>
        <taxon>Passifloraceae</taxon>
        <taxon>Turnera</taxon>
    </lineage>
</organism>
<gene>
    <name evidence="2" type="ORF">Tsubulata_024716</name>
</gene>
<evidence type="ECO:0000313" key="3">
    <source>
        <dbReference type="Proteomes" id="UP001141552"/>
    </source>
</evidence>
<reference evidence="2" key="1">
    <citation type="submission" date="2022-02" db="EMBL/GenBank/DDBJ databases">
        <authorList>
            <person name="Henning P.M."/>
            <person name="McCubbin A.G."/>
            <person name="Shore J.S."/>
        </authorList>
    </citation>
    <scope>NUCLEOTIDE SEQUENCE</scope>
    <source>
        <strain evidence="2">F60SS</strain>
        <tissue evidence="2">Leaves</tissue>
    </source>
</reference>
<accession>A0A9Q0GLE6</accession>
<feature type="signal peptide" evidence="1">
    <location>
        <begin position="1"/>
        <end position="23"/>
    </location>
</feature>
<evidence type="ECO:0000256" key="1">
    <source>
        <dbReference type="SAM" id="SignalP"/>
    </source>
</evidence>
<dbReference type="Proteomes" id="UP001141552">
    <property type="component" value="Unassembled WGS sequence"/>
</dbReference>
<name>A0A9Q0GLE6_9ROSI</name>
<comment type="caution">
    <text evidence="2">The sequence shown here is derived from an EMBL/GenBank/DDBJ whole genome shotgun (WGS) entry which is preliminary data.</text>
</comment>
<keyword evidence="3" id="KW-1185">Reference proteome</keyword>
<evidence type="ECO:0008006" key="4">
    <source>
        <dbReference type="Google" id="ProtNLM"/>
    </source>
</evidence>
<dbReference type="AlphaFoldDB" id="A0A9Q0GLE6"/>
<protein>
    <recommendedName>
        <fullName evidence="4">Secreted protein</fullName>
    </recommendedName>
</protein>
<keyword evidence="1" id="KW-0732">Signal</keyword>
<evidence type="ECO:0000313" key="2">
    <source>
        <dbReference type="EMBL" id="KAJ4851588.1"/>
    </source>
</evidence>
<proteinExistence type="predicted"/>